<dbReference type="EnsemblFungi" id="FOXG_15344T0">
    <property type="protein sequence ID" value="FOXG_15344P0"/>
    <property type="gene ID" value="FOXG_15344"/>
</dbReference>
<proteinExistence type="predicted"/>
<organism evidence="1 2">
    <name type="scientific">Fusarium oxysporum (strain Fo5176)</name>
    <name type="common">Fusarium vascular wilt</name>
    <dbReference type="NCBI Taxonomy" id="660025"/>
    <lineage>
        <taxon>Eukaryota</taxon>
        <taxon>Fungi</taxon>
        <taxon>Dikarya</taxon>
        <taxon>Ascomycota</taxon>
        <taxon>Pezizomycotina</taxon>
        <taxon>Sordariomycetes</taxon>
        <taxon>Hypocreomycetidae</taxon>
        <taxon>Hypocreales</taxon>
        <taxon>Nectriaceae</taxon>
        <taxon>Fusarium</taxon>
        <taxon>Fusarium oxysporum species complex</taxon>
    </lineage>
</organism>
<name>A0A0D2YGA5_FUSOF</name>
<evidence type="ECO:0000313" key="1">
    <source>
        <dbReference type="EnsemblFungi" id="FOXG_15344P0"/>
    </source>
</evidence>
<evidence type="ECO:0000313" key="2">
    <source>
        <dbReference type="Proteomes" id="UP000002489"/>
    </source>
</evidence>
<reference evidence="2" key="1">
    <citation type="journal article" date="2012" name="Mol. Plant Microbe Interact.">
        <title>A highly conserved effector in Fusarium oxysporum is required for full virulence on Arabidopsis.</title>
        <authorList>
            <person name="Thatcher L.F."/>
            <person name="Gardiner D.M."/>
            <person name="Kazan K."/>
            <person name="Manners J."/>
        </authorList>
    </citation>
    <scope>NUCLEOTIDE SEQUENCE [LARGE SCALE GENOMIC DNA]</scope>
    <source>
        <strain evidence="2">Fo5176</strain>
    </source>
</reference>
<sequence length="105" mass="11995">MSESIIPLSLFQSSYTSMAEGGQWETWIQRIRSAELCAILQAWLSSVWTTAKHPRTPSRSAWRMFGKECSGTAAKVLTPTRQPFSHREPEVSKTLHFADRYCVFL</sequence>
<protein>
    <submittedName>
        <fullName evidence="1">Uncharacterized protein</fullName>
    </submittedName>
</protein>
<dbReference type="Proteomes" id="UP000002489">
    <property type="component" value="Unassembled WGS sequence"/>
</dbReference>
<reference evidence="1" key="2">
    <citation type="submission" date="2025-08" db="UniProtKB">
        <authorList>
            <consortium name="EnsemblFungi"/>
        </authorList>
    </citation>
    <scope>IDENTIFICATION</scope>
    <source>
        <strain evidence="1">4287 / CBS 123668 / FGSC 9935 / NRRL 34936</strain>
    </source>
</reference>
<dbReference type="AlphaFoldDB" id="A0A0D2YGA5"/>
<accession>A0A0D2YGA5</accession>